<organism evidence="2">
    <name type="scientific">Candidatus Kentrum sp. TC</name>
    <dbReference type="NCBI Taxonomy" id="2126339"/>
    <lineage>
        <taxon>Bacteria</taxon>
        <taxon>Pseudomonadati</taxon>
        <taxon>Pseudomonadota</taxon>
        <taxon>Gammaproteobacteria</taxon>
        <taxon>Candidatus Kentrum</taxon>
    </lineage>
</organism>
<reference evidence="2" key="1">
    <citation type="submission" date="2019-02" db="EMBL/GenBank/DDBJ databases">
        <authorList>
            <person name="Gruber-Vodicka R. H."/>
            <person name="Seah K. B. B."/>
        </authorList>
    </citation>
    <scope>NUCLEOTIDE SEQUENCE</scope>
    <source>
        <strain evidence="2">BECK_BZ123</strain>
        <strain evidence="1">BECK_BZ125</strain>
    </source>
</reference>
<sequence>MIIESVRDWENTREPDIRCASHGADSLLRIQESEHRVFRFRNRKRWAFPLVCQSRPLLR</sequence>
<proteinExistence type="predicted"/>
<evidence type="ECO:0000313" key="1">
    <source>
        <dbReference type="EMBL" id="VFK43637.1"/>
    </source>
</evidence>
<dbReference type="EMBL" id="CAADFS010000024">
    <property type="protein sequence ID" value="VFK45149.1"/>
    <property type="molecule type" value="Genomic_DNA"/>
</dbReference>
<dbReference type="AlphaFoldDB" id="A0A450YUK6"/>
<protein>
    <submittedName>
        <fullName evidence="2">Uncharacterized protein</fullName>
    </submittedName>
</protein>
<dbReference type="EMBL" id="CAADFT010000027">
    <property type="protein sequence ID" value="VFK43637.1"/>
    <property type="molecule type" value="Genomic_DNA"/>
</dbReference>
<name>A0A450YUK6_9GAMM</name>
<accession>A0A450YUK6</accession>
<gene>
    <name evidence="2" type="ORF">BECKTC1821D_GA0114238_102430</name>
    <name evidence="1" type="ORF">BECKTC1821E_GA0114239_102732</name>
</gene>
<evidence type="ECO:0000313" key="2">
    <source>
        <dbReference type="EMBL" id="VFK45149.1"/>
    </source>
</evidence>